<dbReference type="Pfam" id="PF04138">
    <property type="entry name" value="GtrA_DPMS_TM"/>
    <property type="match status" value="1"/>
</dbReference>
<dbReference type="PANTHER" id="PTHR38459:SF1">
    <property type="entry name" value="PROPHAGE BACTOPRENOL-LINKED GLUCOSE TRANSLOCASE HOMOLOG"/>
    <property type="match status" value="1"/>
</dbReference>
<evidence type="ECO:0000256" key="4">
    <source>
        <dbReference type="ARBA" id="ARBA00022989"/>
    </source>
</evidence>
<dbReference type="KEGG" id="mmob:F6R98_01115"/>
<name>A0A5Q0BHU6_9GAMM</name>
<evidence type="ECO:0000256" key="6">
    <source>
        <dbReference type="SAM" id="Phobius"/>
    </source>
</evidence>
<dbReference type="InterPro" id="IPR051401">
    <property type="entry name" value="GtrA_CellWall_Glycosyl"/>
</dbReference>
<feature type="transmembrane region" description="Helical" evidence="6">
    <location>
        <begin position="12"/>
        <end position="30"/>
    </location>
</feature>
<evidence type="ECO:0000256" key="3">
    <source>
        <dbReference type="ARBA" id="ARBA00022692"/>
    </source>
</evidence>
<dbReference type="Proteomes" id="UP000325755">
    <property type="component" value="Chromosome"/>
</dbReference>
<comment type="similarity">
    <text evidence="2">Belongs to the GtrA family.</text>
</comment>
<comment type="subcellular location">
    <subcellularLocation>
        <location evidence="1">Membrane</location>
        <topology evidence="1">Multi-pass membrane protein</topology>
    </subcellularLocation>
</comment>
<proteinExistence type="inferred from homology"/>
<feature type="transmembrane region" description="Helical" evidence="6">
    <location>
        <begin position="36"/>
        <end position="55"/>
    </location>
</feature>
<keyword evidence="3 6" id="KW-0812">Transmembrane</keyword>
<feature type="domain" description="GtrA/DPMS transmembrane" evidence="7">
    <location>
        <begin position="11"/>
        <end position="124"/>
    </location>
</feature>
<evidence type="ECO:0000256" key="2">
    <source>
        <dbReference type="ARBA" id="ARBA00009399"/>
    </source>
</evidence>
<dbReference type="AlphaFoldDB" id="A0A5Q0BHU6"/>
<dbReference type="GO" id="GO:0000271">
    <property type="term" value="P:polysaccharide biosynthetic process"/>
    <property type="evidence" value="ECO:0007669"/>
    <property type="project" value="InterPro"/>
</dbReference>
<keyword evidence="5 6" id="KW-0472">Membrane</keyword>
<evidence type="ECO:0000259" key="7">
    <source>
        <dbReference type="Pfam" id="PF04138"/>
    </source>
</evidence>
<dbReference type="PANTHER" id="PTHR38459">
    <property type="entry name" value="PROPHAGE BACTOPRENOL-LINKED GLUCOSE TRANSLOCASE HOMOLOG"/>
    <property type="match status" value="1"/>
</dbReference>
<dbReference type="EMBL" id="CP044205">
    <property type="protein sequence ID" value="QFY41396.1"/>
    <property type="molecule type" value="Genomic_DNA"/>
</dbReference>
<keyword evidence="4 6" id="KW-1133">Transmembrane helix</keyword>
<feature type="transmembrane region" description="Helical" evidence="6">
    <location>
        <begin position="76"/>
        <end position="93"/>
    </location>
</feature>
<evidence type="ECO:0000313" key="8">
    <source>
        <dbReference type="EMBL" id="QFY41396.1"/>
    </source>
</evidence>
<feature type="transmembrane region" description="Helical" evidence="6">
    <location>
        <begin position="105"/>
        <end position="123"/>
    </location>
</feature>
<dbReference type="GO" id="GO:0005886">
    <property type="term" value="C:plasma membrane"/>
    <property type="evidence" value="ECO:0007669"/>
    <property type="project" value="TreeGrafter"/>
</dbReference>
<dbReference type="RefSeq" id="WP_153247376.1">
    <property type="nucleotide sequence ID" value="NZ_CP044205.1"/>
</dbReference>
<accession>A0A5Q0BHU6</accession>
<evidence type="ECO:0000256" key="1">
    <source>
        <dbReference type="ARBA" id="ARBA00004141"/>
    </source>
</evidence>
<evidence type="ECO:0000313" key="9">
    <source>
        <dbReference type="Proteomes" id="UP000325755"/>
    </source>
</evidence>
<sequence length="135" mass="15040">MINIVGKQILRYALVGLFSNSAGYCVYLLITSLGFAPKATMSVLYLLAASIGYIGNRQWAFTHRGNPLASAVRYTSAHLMGYGINLSLLLVFTDRLNYPHQLVQAAAIPVVAVFLFVCFRYFVFPQNERKLDTDP</sequence>
<dbReference type="OrthoDB" id="5966606at2"/>
<reference evidence="8 9" key="1">
    <citation type="submission" date="2019-09" db="EMBL/GenBank/DDBJ databases">
        <title>Ecophysiology of the spiral-shaped methanotroph Methylospira mobilis as revealed by the complete genome sequence.</title>
        <authorList>
            <person name="Oshkin I.Y."/>
            <person name="Dedysh S.N."/>
            <person name="Miroshnikov K."/>
            <person name="Danilova O.V."/>
            <person name="Hakobyan A."/>
            <person name="Liesack W."/>
        </authorList>
    </citation>
    <scope>NUCLEOTIDE SEQUENCE [LARGE SCALE GENOMIC DNA]</scope>
    <source>
        <strain evidence="8 9">Shm1</strain>
    </source>
</reference>
<dbReference type="InterPro" id="IPR007267">
    <property type="entry name" value="GtrA_DPMS_TM"/>
</dbReference>
<gene>
    <name evidence="8" type="ORF">F6R98_01115</name>
</gene>
<dbReference type="InParanoid" id="A0A5Q0BHU6"/>
<organism evidence="8 9">
    <name type="scientific">Candidatus Methylospira mobilis</name>
    <dbReference type="NCBI Taxonomy" id="1808979"/>
    <lineage>
        <taxon>Bacteria</taxon>
        <taxon>Pseudomonadati</taxon>
        <taxon>Pseudomonadota</taxon>
        <taxon>Gammaproteobacteria</taxon>
        <taxon>Methylococcales</taxon>
        <taxon>Methylococcaceae</taxon>
        <taxon>Candidatus Methylospira</taxon>
    </lineage>
</organism>
<protein>
    <submittedName>
        <fullName evidence="8">GtrA family protein</fullName>
    </submittedName>
</protein>
<keyword evidence="9" id="KW-1185">Reference proteome</keyword>
<evidence type="ECO:0000256" key="5">
    <source>
        <dbReference type="ARBA" id="ARBA00023136"/>
    </source>
</evidence>